<proteinExistence type="predicted"/>
<dbReference type="EMBL" id="EQ999974">
    <property type="protein sequence ID" value="EEQ87080.1"/>
    <property type="molecule type" value="Genomic_DNA"/>
</dbReference>
<dbReference type="Proteomes" id="UP000002039">
    <property type="component" value="Unassembled WGS sequence"/>
</dbReference>
<evidence type="ECO:0000313" key="1">
    <source>
        <dbReference type="EMBL" id="EEQ87080.1"/>
    </source>
</evidence>
<name>A0ABP2ETC5_AJEDR</name>
<dbReference type="GeneID" id="69024679"/>
<protein>
    <submittedName>
        <fullName evidence="1">Uncharacterized protein</fullName>
    </submittedName>
</protein>
<dbReference type="RefSeq" id="XP_045274486.1">
    <property type="nucleotide sequence ID" value="XM_045417752.1"/>
</dbReference>
<organism evidence="1 2">
    <name type="scientific">Ajellomyces dermatitidis (strain ER-3 / ATCC MYA-2586)</name>
    <name type="common">Blastomyces dermatitidis</name>
    <dbReference type="NCBI Taxonomy" id="559297"/>
    <lineage>
        <taxon>Eukaryota</taxon>
        <taxon>Fungi</taxon>
        <taxon>Dikarya</taxon>
        <taxon>Ascomycota</taxon>
        <taxon>Pezizomycotina</taxon>
        <taxon>Eurotiomycetes</taxon>
        <taxon>Eurotiomycetidae</taxon>
        <taxon>Onygenales</taxon>
        <taxon>Ajellomycetaceae</taxon>
        <taxon>Blastomyces</taxon>
    </lineage>
</organism>
<reference evidence="2" key="1">
    <citation type="journal article" date="2015" name="PLoS Genet.">
        <title>The dynamic genome and transcriptome of the human fungal pathogen Blastomyces and close relative Emmonsia.</title>
        <authorList>
            <person name="Munoz J.F."/>
            <person name="Gauthier G.M."/>
            <person name="Desjardins C.A."/>
            <person name="Gallo J.E."/>
            <person name="Holder J."/>
            <person name="Sullivan T.D."/>
            <person name="Marty A.J."/>
            <person name="Carmen J.C."/>
            <person name="Chen Z."/>
            <person name="Ding L."/>
            <person name="Gujja S."/>
            <person name="Magrini V."/>
            <person name="Misas E."/>
            <person name="Mitreva M."/>
            <person name="Priest M."/>
            <person name="Saif S."/>
            <person name="Whiston E.A."/>
            <person name="Young S."/>
            <person name="Zeng Q."/>
            <person name="Goldman W.E."/>
            <person name="Mardis E.R."/>
            <person name="Taylor J.W."/>
            <person name="McEwen J.G."/>
            <person name="Clay O.K."/>
            <person name="Klein B.S."/>
            <person name="Cuomo C.A."/>
        </authorList>
    </citation>
    <scope>NUCLEOTIDE SEQUENCE [LARGE SCALE GENOMIC DNA]</scope>
    <source>
        <strain evidence="2">ER-3 / ATCC MYA-2586</strain>
    </source>
</reference>
<gene>
    <name evidence="1" type="ORF">BDCG_02200</name>
</gene>
<evidence type="ECO:0000313" key="2">
    <source>
        <dbReference type="Proteomes" id="UP000002039"/>
    </source>
</evidence>
<sequence>MDCIDELETERRRRRRTETLLGKLHDYCLKCYSEVDVVIAEYPIRKLSNTEETPSALSITTS</sequence>
<accession>A0ABP2ETC5</accession>
<keyword evidence="2" id="KW-1185">Reference proteome</keyword>